<proteinExistence type="predicted"/>
<comment type="caution">
    <text evidence="2">The sequence shown here is derived from an EMBL/GenBank/DDBJ whole genome shotgun (WGS) entry which is preliminary data.</text>
</comment>
<feature type="region of interest" description="Disordered" evidence="1">
    <location>
        <begin position="1"/>
        <end position="96"/>
    </location>
</feature>
<sequence>METMRVMEESLLDCDDQARTGKGLAAEVTSPTGNSGEGDSLLEADSAGSERPTLEPTGCSSGVPWEVAGGAEDHGRTGGVDIRSSTADSGGGAERD</sequence>
<dbReference type="EMBL" id="QGKV02000759">
    <property type="protein sequence ID" value="KAF3563658.1"/>
    <property type="molecule type" value="Genomic_DNA"/>
</dbReference>
<evidence type="ECO:0000256" key="1">
    <source>
        <dbReference type="SAM" id="MobiDB-lite"/>
    </source>
</evidence>
<evidence type="ECO:0000313" key="3">
    <source>
        <dbReference type="Proteomes" id="UP000266723"/>
    </source>
</evidence>
<name>A0ABQ7CX20_BRACR</name>
<protein>
    <submittedName>
        <fullName evidence="2">Uncharacterized protein</fullName>
    </submittedName>
</protein>
<accession>A0ABQ7CX20</accession>
<dbReference type="Proteomes" id="UP000266723">
    <property type="component" value="Unassembled WGS sequence"/>
</dbReference>
<organism evidence="2 3">
    <name type="scientific">Brassica cretica</name>
    <name type="common">Mustard</name>
    <dbReference type="NCBI Taxonomy" id="69181"/>
    <lineage>
        <taxon>Eukaryota</taxon>
        <taxon>Viridiplantae</taxon>
        <taxon>Streptophyta</taxon>
        <taxon>Embryophyta</taxon>
        <taxon>Tracheophyta</taxon>
        <taxon>Spermatophyta</taxon>
        <taxon>Magnoliopsida</taxon>
        <taxon>eudicotyledons</taxon>
        <taxon>Gunneridae</taxon>
        <taxon>Pentapetalae</taxon>
        <taxon>rosids</taxon>
        <taxon>malvids</taxon>
        <taxon>Brassicales</taxon>
        <taxon>Brassicaceae</taxon>
        <taxon>Brassiceae</taxon>
        <taxon>Brassica</taxon>
    </lineage>
</organism>
<gene>
    <name evidence="2" type="ORF">DY000_02014724</name>
</gene>
<keyword evidence="3" id="KW-1185">Reference proteome</keyword>
<reference evidence="2 3" key="1">
    <citation type="journal article" date="2020" name="BMC Genomics">
        <title>Intraspecific diversification of the crop wild relative Brassica cretica Lam. using demographic model selection.</title>
        <authorList>
            <person name="Kioukis A."/>
            <person name="Michalopoulou V.A."/>
            <person name="Briers L."/>
            <person name="Pirintsos S."/>
            <person name="Studholme D.J."/>
            <person name="Pavlidis P."/>
            <person name="Sarris P.F."/>
        </authorList>
    </citation>
    <scope>NUCLEOTIDE SEQUENCE [LARGE SCALE GENOMIC DNA]</scope>
    <source>
        <strain evidence="3">cv. PFS-1207/04</strain>
    </source>
</reference>
<evidence type="ECO:0000313" key="2">
    <source>
        <dbReference type="EMBL" id="KAF3563658.1"/>
    </source>
</evidence>